<name>A0A9P6CCE6_9AGAR</name>
<evidence type="ECO:0000313" key="2">
    <source>
        <dbReference type="Proteomes" id="UP000807353"/>
    </source>
</evidence>
<dbReference type="Proteomes" id="UP000807353">
    <property type="component" value="Unassembled WGS sequence"/>
</dbReference>
<evidence type="ECO:0000313" key="1">
    <source>
        <dbReference type="EMBL" id="KAF9457060.1"/>
    </source>
</evidence>
<dbReference type="AlphaFoldDB" id="A0A9P6CCE6"/>
<dbReference type="EMBL" id="MU150388">
    <property type="protein sequence ID" value="KAF9457060.1"/>
    <property type="molecule type" value="Genomic_DNA"/>
</dbReference>
<protein>
    <submittedName>
        <fullName evidence="1">Uncharacterized protein</fullName>
    </submittedName>
</protein>
<dbReference type="OrthoDB" id="3258282at2759"/>
<reference evidence="1" key="1">
    <citation type="submission" date="2020-11" db="EMBL/GenBank/DDBJ databases">
        <authorList>
            <consortium name="DOE Joint Genome Institute"/>
            <person name="Ahrendt S."/>
            <person name="Riley R."/>
            <person name="Andreopoulos W."/>
            <person name="Labutti K."/>
            <person name="Pangilinan J."/>
            <person name="Ruiz-Duenas F.J."/>
            <person name="Barrasa J.M."/>
            <person name="Sanchez-Garcia M."/>
            <person name="Camarero S."/>
            <person name="Miyauchi S."/>
            <person name="Serrano A."/>
            <person name="Linde D."/>
            <person name="Babiker R."/>
            <person name="Drula E."/>
            <person name="Ayuso-Fernandez I."/>
            <person name="Pacheco R."/>
            <person name="Padilla G."/>
            <person name="Ferreira P."/>
            <person name="Barriuso J."/>
            <person name="Kellner H."/>
            <person name="Castanera R."/>
            <person name="Alfaro M."/>
            <person name="Ramirez L."/>
            <person name="Pisabarro A.G."/>
            <person name="Kuo A."/>
            <person name="Tritt A."/>
            <person name="Lipzen A."/>
            <person name="He G."/>
            <person name="Yan M."/>
            <person name="Ng V."/>
            <person name="Cullen D."/>
            <person name="Martin F."/>
            <person name="Rosso M.-N."/>
            <person name="Henrissat B."/>
            <person name="Hibbett D."/>
            <person name="Martinez A.T."/>
            <person name="Grigoriev I.V."/>
        </authorList>
    </citation>
    <scope>NUCLEOTIDE SEQUENCE</scope>
    <source>
        <strain evidence="1">CBS 247.69</strain>
    </source>
</reference>
<proteinExistence type="predicted"/>
<keyword evidence="2" id="KW-1185">Reference proteome</keyword>
<comment type="caution">
    <text evidence="1">The sequence shown here is derived from an EMBL/GenBank/DDBJ whole genome shotgun (WGS) entry which is preliminary data.</text>
</comment>
<sequence length="436" mass="49660">MNSHHLASPTLDYLRSSPVRGQLEPYDPRTAKGWRYIQTTDTLNQLKVLLPPGTASMYEQLLKFEAFELGKKTALSWERILEIRHLKDRMIRKCQKLAKTSAVPRRPGDPFTFQTLIAPSDFRVKEMEKWFQQQQTRTNAILRRQPIRQQTAADINDAIPGRSYHATSPFLNQASRPIPSKSGSINRRLSIYHEVRVPPQRPTLVFPEEKPSSPAQILVPVVTRSVSSPPPLPHLLRIRDLESGFDLSNDPQKIISVNPETPPNEPDLISPESASHDIATSVTMGQLNTTSQVQVRQQRSCIKRSSTGDLAKTVSWADDRDLVGILCLISPSGRKWEEIRDIYVEQMAGLALLHQQVEESLEHLRSETEHLKRADETIRRQRSALRSTFQDFEKKQTRFQLKGEDLLSHGITRSLTRFSPRSAGRCRSRASIDCRS</sequence>
<organism evidence="1 2">
    <name type="scientific">Collybia nuda</name>
    <dbReference type="NCBI Taxonomy" id="64659"/>
    <lineage>
        <taxon>Eukaryota</taxon>
        <taxon>Fungi</taxon>
        <taxon>Dikarya</taxon>
        <taxon>Basidiomycota</taxon>
        <taxon>Agaricomycotina</taxon>
        <taxon>Agaricomycetes</taxon>
        <taxon>Agaricomycetidae</taxon>
        <taxon>Agaricales</taxon>
        <taxon>Tricholomatineae</taxon>
        <taxon>Clitocybaceae</taxon>
        <taxon>Collybia</taxon>
    </lineage>
</organism>
<accession>A0A9P6CCE6</accession>
<gene>
    <name evidence="1" type="ORF">BDZ94DRAFT_1176402</name>
</gene>